<dbReference type="InterPro" id="IPR050194">
    <property type="entry name" value="Glycosyltransferase_grp1"/>
</dbReference>
<sequence>MKIIYLVHQFYPEHYTGTEKFVLNMAKMSQRNQMKVKVITYSFQPIHEFDLEYGNIVYRNYVYQGIPVIAFRHKEIPSSIHYELSNKDVVSFSEHILQKEKPDLLHAAHSMRVAEFIKAAQRLSIPYLMTLTDFFLNCPKCILLQTDRNLCEGSREGAACKMHCKEVSIEENRHQIAYELLSAAQGVYAPSQFVASMMNKAIEGIHVEVLNHGMSYSKISKNRKHYSEGQPLTFFYGGSLTPHKGVHLIVEAFSKIESNRIKLMIYGSGQDKVYMNMLTAMVEKDERIEFKGVYTENDVSEIYNMADVAIVPSVWYENYPLVLHEALASNVPLIVSNVGGMSEKIKDDFNGYTFEIGNANDLKAAIEKFLHHPEAINRFKENIKTLMIPTIEQEAYAYERLYKSYSRA</sequence>
<dbReference type="RefSeq" id="WP_379188352.1">
    <property type="nucleotide sequence ID" value="NZ_JBHSOW010000041.1"/>
</dbReference>
<evidence type="ECO:0000259" key="1">
    <source>
        <dbReference type="Pfam" id="PF00534"/>
    </source>
</evidence>
<protein>
    <submittedName>
        <fullName evidence="2">Glycosyltransferase</fullName>
        <ecNumber evidence="2">2.4.-.-</ecNumber>
    </submittedName>
</protein>
<dbReference type="PANTHER" id="PTHR45947:SF13">
    <property type="entry name" value="TRANSFERASE"/>
    <property type="match status" value="1"/>
</dbReference>
<gene>
    <name evidence="2" type="ORF">ACFPYJ_11880</name>
</gene>
<name>A0ABW0VWJ7_9BACL</name>
<dbReference type="EMBL" id="JBHSOW010000041">
    <property type="protein sequence ID" value="MFC5649808.1"/>
    <property type="molecule type" value="Genomic_DNA"/>
</dbReference>
<dbReference type="Pfam" id="PF00534">
    <property type="entry name" value="Glycos_transf_1"/>
    <property type="match status" value="1"/>
</dbReference>
<dbReference type="PANTHER" id="PTHR45947">
    <property type="entry name" value="SULFOQUINOVOSYL TRANSFERASE SQD2"/>
    <property type="match status" value="1"/>
</dbReference>
<evidence type="ECO:0000313" key="2">
    <source>
        <dbReference type="EMBL" id="MFC5649808.1"/>
    </source>
</evidence>
<dbReference type="EC" id="2.4.-.-" evidence="2"/>
<accession>A0ABW0VWJ7</accession>
<dbReference type="InterPro" id="IPR001296">
    <property type="entry name" value="Glyco_trans_1"/>
</dbReference>
<proteinExistence type="predicted"/>
<dbReference type="Gene3D" id="3.40.50.2000">
    <property type="entry name" value="Glycogen Phosphorylase B"/>
    <property type="match status" value="2"/>
</dbReference>
<reference evidence="3" key="1">
    <citation type="journal article" date="2019" name="Int. J. Syst. Evol. Microbiol.">
        <title>The Global Catalogue of Microorganisms (GCM) 10K type strain sequencing project: providing services to taxonomists for standard genome sequencing and annotation.</title>
        <authorList>
            <consortium name="The Broad Institute Genomics Platform"/>
            <consortium name="The Broad Institute Genome Sequencing Center for Infectious Disease"/>
            <person name="Wu L."/>
            <person name="Ma J."/>
        </authorList>
    </citation>
    <scope>NUCLEOTIDE SEQUENCE [LARGE SCALE GENOMIC DNA]</scope>
    <source>
        <strain evidence="3">CGMCC 1.3240</strain>
    </source>
</reference>
<keyword evidence="3" id="KW-1185">Reference proteome</keyword>
<comment type="caution">
    <text evidence="2">The sequence shown here is derived from an EMBL/GenBank/DDBJ whole genome shotgun (WGS) entry which is preliminary data.</text>
</comment>
<keyword evidence="2" id="KW-0328">Glycosyltransferase</keyword>
<feature type="domain" description="Glycosyl transferase family 1" evidence="1">
    <location>
        <begin position="223"/>
        <end position="384"/>
    </location>
</feature>
<dbReference type="Proteomes" id="UP001596047">
    <property type="component" value="Unassembled WGS sequence"/>
</dbReference>
<dbReference type="GO" id="GO:0016757">
    <property type="term" value="F:glycosyltransferase activity"/>
    <property type="evidence" value="ECO:0007669"/>
    <property type="project" value="UniProtKB-KW"/>
</dbReference>
<evidence type="ECO:0000313" key="3">
    <source>
        <dbReference type="Proteomes" id="UP001596047"/>
    </source>
</evidence>
<organism evidence="2 3">
    <name type="scientific">Paenibacillus solisilvae</name>
    <dbReference type="NCBI Taxonomy" id="2486751"/>
    <lineage>
        <taxon>Bacteria</taxon>
        <taxon>Bacillati</taxon>
        <taxon>Bacillota</taxon>
        <taxon>Bacilli</taxon>
        <taxon>Bacillales</taxon>
        <taxon>Paenibacillaceae</taxon>
        <taxon>Paenibacillus</taxon>
    </lineage>
</organism>
<keyword evidence="2" id="KW-0808">Transferase</keyword>
<dbReference type="SUPFAM" id="SSF53756">
    <property type="entry name" value="UDP-Glycosyltransferase/glycogen phosphorylase"/>
    <property type="match status" value="1"/>
</dbReference>